<keyword evidence="8 11" id="KW-0560">Oxidoreductase</keyword>
<dbReference type="InterPro" id="IPR008927">
    <property type="entry name" value="6-PGluconate_DH-like_C_sf"/>
</dbReference>
<keyword evidence="12" id="KW-0472">Membrane</keyword>
<evidence type="ECO:0000256" key="2">
    <source>
        <dbReference type="ARBA" id="ARBA00004994"/>
    </source>
</evidence>
<dbReference type="GO" id="GO:0005737">
    <property type="term" value="C:cytoplasm"/>
    <property type="evidence" value="ECO:0007669"/>
    <property type="project" value="TreeGrafter"/>
</dbReference>
<evidence type="ECO:0000256" key="12">
    <source>
        <dbReference type="SAM" id="Phobius"/>
    </source>
</evidence>
<evidence type="ECO:0000259" key="13">
    <source>
        <dbReference type="Pfam" id="PF02558"/>
    </source>
</evidence>
<feature type="domain" description="Ketopantoate reductase N-terminal" evidence="13">
    <location>
        <begin position="29"/>
        <end position="179"/>
    </location>
</feature>
<keyword evidence="16" id="KW-1185">Reference proteome</keyword>
<evidence type="ECO:0000256" key="5">
    <source>
        <dbReference type="ARBA" id="ARBA00019465"/>
    </source>
</evidence>
<evidence type="ECO:0000313" key="16">
    <source>
        <dbReference type="Proteomes" id="UP000630353"/>
    </source>
</evidence>
<evidence type="ECO:0000256" key="1">
    <source>
        <dbReference type="ARBA" id="ARBA00002919"/>
    </source>
</evidence>
<dbReference type="GO" id="GO:0015940">
    <property type="term" value="P:pantothenate biosynthetic process"/>
    <property type="evidence" value="ECO:0007669"/>
    <property type="project" value="UniProtKB-KW"/>
</dbReference>
<dbReference type="Proteomes" id="UP000630353">
    <property type="component" value="Unassembled WGS sequence"/>
</dbReference>
<protein>
    <recommendedName>
        <fullName evidence="5 11">2-dehydropantoate 2-reductase</fullName>
        <ecNumber evidence="4 11">1.1.1.169</ecNumber>
    </recommendedName>
    <alternativeName>
        <fullName evidence="9 11">Ketopantoate reductase</fullName>
    </alternativeName>
</protein>
<evidence type="ECO:0000259" key="14">
    <source>
        <dbReference type="Pfam" id="PF08546"/>
    </source>
</evidence>
<comment type="catalytic activity">
    <reaction evidence="10 11">
        <text>(R)-pantoate + NADP(+) = 2-dehydropantoate + NADPH + H(+)</text>
        <dbReference type="Rhea" id="RHEA:16233"/>
        <dbReference type="ChEBI" id="CHEBI:11561"/>
        <dbReference type="ChEBI" id="CHEBI:15378"/>
        <dbReference type="ChEBI" id="CHEBI:15980"/>
        <dbReference type="ChEBI" id="CHEBI:57783"/>
        <dbReference type="ChEBI" id="CHEBI:58349"/>
        <dbReference type="EC" id="1.1.1.169"/>
    </reaction>
</comment>
<dbReference type="FunFam" id="3.40.50.720:FF:000307">
    <property type="entry name" value="2-dehydropantoate 2-reductase"/>
    <property type="match status" value="1"/>
</dbReference>
<comment type="function">
    <text evidence="1 11">Catalyzes the NADPH-dependent reduction of ketopantoate into pantoic acid.</text>
</comment>
<reference evidence="15" key="1">
    <citation type="journal article" date="2014" name="Int. J. Syst. Evol. Microbiol.">
        <title>Complete genome sequence of Corynebacterium casei LMG S-19264T (=DSM 44701T), isolated from a smear-ripened cheese.</title>
        <authorList>
            <consortium name="US DOE Joint Genome Institute (JGI-PGF)"/>
            <person name="Walter F."/>
            <person name="Albersmeier A."/>
            <person name="Kalinowski J."/>
            <person name="Ruckert C."/>
        </authorList>
    </citation>
    <scope>NUCLEOTIDE SEQUENCE</scope>
    <source>
        <strain evidence="15">KCTC 42651</strain>
    </source>
</reference>
<proteinExistence type="inferred from homology"/>
<dbReference type="SUPFAM" id="SSF51735">
    <property type="entry name" value="NAD(P)-binding Rossmann-fold domains"/>
    <property type="match status" value="1"/>
</dbReference>
<dbReference type="EMBL" id="BMZS01000003">
    <property type="protein sequence ID" value="GHD47268.1"/>
    <property type="molecule type" value="Genomic_DNA"/>
</dbReference>
<evidence type="ECO:0000256" key="10">
    <source>
        <dbReference type="ARBA" id="ARBA00048793"/>
    </source>
</evidence>
<dbReference type="InterPro" id="IPR013328">
    <property type="entry name" value="6PGD_dom2"/>
</dbReference>
<dbReference type="GO" id="GO:0008677">
    <property type="term" value="F:2-dehydropantoate 2-reductase activity"/>
    <property type="evidence" value="ECO:0007669"/>
    <property type="project" value="UniProtKB-EC"/>
</dbReference>
<name>A0A919CP58_9PROT</name>
<dbReference type="FunFam" id="1.10.1040.10:FF:000017">
    <property type="entry name" value="2-dehydropantoate 2-reductase"/>
    <property type="match status" value="1"/>
</dbReference>
<keyword evidence="7 11" id="KW-0521">NADP</keyword>
<accession>A0A919CP58</accession>
<dbReference type="Pfam" id="PF02558">
    <property type="entry name" value="ApbA"/>
    <property type="match status" value="1"/>
</dbReference>
<dbReference type="NCBIfam" id="TIGR00745">
    <property type="entry name" value="apbA_panE"/>
    <property type="match status" value="1"/>
</dbReference>
<comment type="similarity">
    <text evidence="3 11">Belongs to the ketopantoate reductase family.</text>
</comment>
<dbReference type="InterPro" id="IPR003710">
    <property type="entry name" value="ApbA"/>
</dbReference>
<gene>
    <name evidence="15" type="ORF">GCM10017083_17440</name>
</gene>
<dbReference type="SUPFAM" id="SSF48179">
    <property type="entry name" value="6-phosphogluconate dehydrogenase C-terminal domain-like"/>
    <property type="match status" value="1"/>
</dbReference>
<feature type="transmembrane region" description="Helical" evidence="12">
    <location>
        <begin position="25"/>
        <end position="43"/>
    </location>
</feature>
<dbReference type="InterPro" id="IPR051402">
    <property type="entry name" value="KPR-Related"/>
</dbReference>
<dbReference type="PANTHER" id="PTHR21708">
    <property type="entry name" value="PROBABLE 2-DEHYDROPANTOATE 2-REDUCTASE"/>
    <property type="match status" value="1"/>
</dbReference>
<dbReference type="InterPro" id="IPR036291">
    <property type="entry name" value="NAD(P)-bd_dom_sf"/>
</dbReference>
<sequence length="332" mass="35196">MHSHRSLGASGSVAYRAGIVERMRIAMRIVVMGAGGVGGYFGAHLARAGHRVTFVARGAHLDAIRRNGFRLEGSRGDIVLEDVDATDDPATIGRPADVVLFAVKLYDTEAAGERIRPVVGPQTMVVNLQNGVDGPDRLAGVLGPEAVLGGAAYVSALIAEPGVVRYTSDMSRIVFGELDGRVSDRAVAFRDACREAGFEAEVSPDIRATLWDKFVLLATNAGLTTLLRKPAGEVYTDPEILDLAAAMMREVVAVAAAEGVRTSPDIVDRSIALSKSFPPGMYASMYHDLARGRRLEAAGLSGLVARRGRALGVPVPHHTTVWCALKPYVEGG</sequence>
<dbReference type="InterPro" id="IPR013752">
    <property type="entry name" value="KPA_reductase"/>
</dbReference>
<feature type="domain" description="Ketopantoate reductase C-terminal" evidence="14">
    <location>
        <begin position="205"/>
        <end position="327"/>
    </location>
</feature>
<evidence type="ECO:0000256" key="3">
    <source>
        <dbReference type="ARBA" id="ARBA00007870"/>
    </source>
</evidence>
<reference evidence="15" key="2">
    <citation type="submission" date="2020-09" db="EMBL/GenBank/DDBJ databases">
        <authorList>
            <person name="Sun Q."/>
            <person name="Kim S."/>
        </authorList>
    </citation>
    <scope>NUCLEOTIDE SEQUENCE</scope>
    <source>
        <strain evidence="15">KCTC 42651</strain>
    </source>
</reference>
<evidence type="ECO:0000256" key="4">
    <source>
        <dbReference type="ARBA" id="ARBA00013014"/>
    </source>
</evidence>
<dbReference type="EC" id="1.1.1.169" evidence="4 11"/>
<keyword evidence="6 11" id="KW-0566">Pantothenate biosynthesis</keyword>
<evidence type="ECO:0000256" key="11">
    <source>
        <dbReference type="RuleBase" id="RU362068"/>
    </source>
</evidence>
<dbReference type="Gene3D" id="3.40.50.720">
    <property type="entry name" value="NAD(P)-binding Rossmann-like Domain"/>
    <property type="match status" value="1"/>
</dbReference>
<evidence type="ECO:0000256" key="7">
    <source>
        <dbReference type="ARBA" id="ARBA00022857"/>
    </source>
</evidence>
<comment type="pathway">
    <text evidence="2 11">Cofactor biosynthesis; (R)-pantothenate biosynthesis; (R)-pantoate from 3-methyl-2-oxobutanoate: step 2/2.</text>
</comment>
<dbReference type="Pfam" id="PF08546">
    <property type="entry name" value="ApbA_C"/>
    <property type="match status" value="1"/>
</dbReference>
<keyword evidence="12" id="KW-1133">Transmembrane helix</keyword>
<dbReference type="PANTHER" id="PTHR21708:SF26">
    <property type="entry name" value="2-DEHYDROPANTOATE 2-REDUCTASE"/>
    <property type="match status" value="1"/>
</dbReference>
<comment type="caution">
    <text evidence="15">The sequence shown here is derived from an EMBL/GenBank/DDBJ whole genome shotgun (WGS) entry which is preliminary data.</text>
</comment>
<evidence type="ECO:0000256" key="6">
    <source>
        <dbReference type="ARBA" id="ARBA00022655"/>
    </source>
</evidence>
<organism evidence="15 16">
    <name type="scientific">Thalassobaculum fulvum</name>
    <dbReference type="NCBI Taxonomy" id="1633335"/>
    <lineage>
        <taxon>Bacteria</taxon>
        <taxon>Pseudomonadati</taxon>
        <taxon>Pseudomonadota</taxon>
        <taxon>Alphaproteobacteria</taxon>
        <taxon>Rhodospirillales</taxon>
        <taxon>Thalassobaculaceae</taxon>
        <taxon>Thalassobaculum</taxon>
    </lineage>
</organism>
<evidence type="ECO:0000313" key="15">
    <source>
        <dbReference type="EMBL" id="GHD47268.1"/>
    </source>
</evidence>
<evidence type="ECO:0000256" key="9">
    <source>
        <dbReference type="ARBA" id="ARBA00032024"/>
    </source>
</evidence>
<dbReference type="Gene3D" id="1.10.1040.10">
    <property type="entry name" value="N-(1-d-carboxylethyl)-l-norvaline Dehydrogenase, domain 2"/>
    <property type="match status" value="1"/>
</dbReference>
<dbReference type="AlphaFoldDB" id="A0A919CP58"/>
<keyword evidence="12" id="KW-0812">Transmembrane</keyword>
<evidence type="ECO:0000256" key="8">
    <source>
        <dbReference type="ARBA" id="ARBA00023002"/>
    </source>
</evidence>
<dbReference type="InterPro" id="IPR013332">
    <property type="entry name" value="KPR_N"/>
</dbReference>